<dbReference type="CDD" id="cd00609">
    <property type="entry name" value="AAT_like"/>
    <property type="match status" value="1"/>
</dbReference>
<dbReference type="InterPro" id="IPR015421">
    <property type="entry name" value="PyrdxlP-dep_Trfase_major"/>
</dbReference>
<dbReference type="GO" id="GO:0047536">
    <property type="term" value="F:2-aminoadipate transaminase activity"/>
    <property type="evidence" value="ECO:0007669"/>
    <property type="project" value="TreeGrafter"/>
</dbReference>
<dbReference type="Gene3D" id="3.40.640.10">
    <property type="entry name" value="Type I PLP-dependent aspartate aminotransferase-like (Major domain)"/>
    <property type="match status" value="1"/>
</dbReference>
<name>A0A2V1ANW6_9ASCO</name>
<dbReference type="SUPFAM" id="SSF53383">
    <property type="entry name" value="PLP-dependent transferases"/>
    <property type="match status" value="1"/>
</dbReference>
<dbReference type="GO" id="GO:0019878">
    <property type="term" value="P:lysine biosynthetic process via aminoadipic acid"/>
    <property type="evidence" value="ECO:0007669"/>
    <property type="project" value="TreeGrafter"/>
</dbReference>
<dbReference type="GO" id="GO:0008793">
    <property type="term" value="F:aromatic-amino-acid transaminase activity"/>
    <property type="evidence" value="ECO:0007669"/>
    <property type="project" value="TreeGrafter"/>
</dbReference>
<proteinExistence type="inferred from homology"/>
<dbReference type="Pfam" id="PF00155">
    <property type="entry name" value="Aminotran_1_2"/>
    <property type="match status" value="1"/>
</dbReference>
<accession>A0A2V1ANW6</accession>
<dbReference type="GO" id="GO:0006571">
    <property type="term" value="P:tyrosine biosynthetic process"/>
    <property type="evidence" value="ECO:0007669"/>
    <property type="project" value="TreeGrafter"/>
</dbReference>
<evidence type="ECO:0000256" key="2">
    <source>
        <dbReference type="ARBA" id="ARBA00007441"/>
    </source>
</evidence>
<dbReference type="OrthoDB" id="691673at2759"/>
<evidence type="ECO:0000256" key="4">
    <source>
        <dbReference type="ARBA" id="ARBA00022679"/>
    </source>
</evidence>
<comment type="similarity">
    <text evidence="2">Belongs to the class-I pyridoxal-phosphate-dependent aminotransferase family.</text>
</comment>
<dbReference type="PANTHER" id="PTHR42790:SF2">
    <property type="entry name" value="AROMATIC AMINO ACID AMINOTRANSFERASE 2"/>
    <property type="match status" value="1"/>
</dbReference>
<dbReference type="InterPro" id="IPR050859">
    <property type="entry name" value="Class-I_PLP-dep_aminotransf"/>
</dbReference>
<dbReference type="InterPro" id="IPR015424">
    <property type="entry name" value="PyrdxlP-dep_Trfase"/>
</dbReference>
<sequence>MAHLLSNRASSRQRLHFSLFNADNAPEGFEPHPDPLWLDAGMPNAGFFPIDSLQVNVVDYPFQKSLSLPLGNISLENLNSRDAGVDDSLKRLTTTGETKNHVVIPKKGHDSKTIDLSRGLQYSEVEGLPQLLDFTRKLVKRTHAPKYDEWTTILSNGAGDGLNKAADAFLDPGDIVLVEEFTFTPFLLNVQNAGAIPVPVKLDLDSTPGKSNGINIEYLEDLLENWEKLQPEHKSKKPKALYTIASGQNPTGFTQSVEFRQRVYNLAEKYDFAIIEDDPYGYLTLPPFSHPDGLQKISDFLSIEDYLEHHLVPSYLTFDTSGRVLRIETFSKLFAPGLRLGFIVGHKDVIRAISNYANVVTRSSSGTSQLLVNNVIEQSFGGVDGWLNWVLKIRLAYINRRNVLLGGLYDSEAFKKGYFEVIDPRAGMFASVIINFPEGTNVPEKMNLLQFKFRAIGVKVVTGLNMAIDKKFSEPRGNFFRLTYAVAGSDQELREGAQRFSQAVYEFFQKGLEF</sequence>
<comment type="caution">
    <text evidence="7">The sequence shown here is derived from an EMBL/GenBank/DDBJ whole genome shotgun (WGS) entry which is preliminary data.</text>
</comment>
<dbReference type="PANTHER" id="PTHR42790">
    <property type="entry name" value="AMINOTRANSFERASE"/>
    <property type="match status" value="1"/>
</dbReference>
<dbReference type="AlphaFoldDB" id="A0A2V1ANW6"/>
<gene>
    <name evidence="7" type="ORF">CXQ85_003276</name>
</gene>
<evidence type="ECO:0000256" key="5">
    <source>
        <dbReference type="ARBA" id="ARBA00022898"/>
    </source>
</evidence>
<evidence type="ECO:0000256" key="1">
    <source>
        <dbReference type="ARBA" id="ARBA00001933"/>
    </source>
</evidence>
<organism evidence="7 8">
    <name type="scientific">Candidozyma haemuli</name>
    <dbReference type="NCBI Taxonomy" id="45357"/>
    <lineage>
        <taxon>Eukaryota</taxon>
        <taxon>Fungi</taxon>
        <taxon>Dikarya</taxon>
        <taxon>Ascomycota</taxon>
        <taxon>Saccharomycotina</taxon>
        <taxon>Pichiomycetes</taxon>
        <taxon>Metschnikowiaceae</taxon>
        <taxon>Candidozyma</taxon>
    </lineage>
</organism>
<feature type="domain" description="Aminotransferase class I/classII large" evidence="6">
    <location>
        <begin position="119"/>
        <end position="499"/>
    </location>
</feature>
<dbReference type="RefSeq" id="XP_025340372.1">
    <property type="nucleotide sequence ID" value="XM_025486924.1"/>
</dbReference>
<dbReference type="Proteomes" id="UP000244309">
    <property type="component" value="Unassembled WGS sequence"/>
</dbReference>
<dbReference type="GO" id="GO:0030170">
    <property type="term" value="F:pyridoxal phosphate binding"/>
    <property type="evidence" value="ECO:0007669"/>
    <property type="project" value="InterPro"/>
</dbReference>
<keyword evidence="8" id="KW-1185">Reference proteome</keyword>
<evidence type="ECO:0000313" key="7">
    <source>
        <dbReference type="EMBL" id="PVH19432.1"/>
    </source>
</evidence>
<dbReference type="VEuPathDB" id="FungiDB:CXQ85_003276"/>
<dbReference type="STRING" id="45357.A0A2V1ANW6"/>
<reference evidence="7 8" key="1">
    <citation type="submission" date="2017-12" db="EMBL/GenBank/DDBJ databases">
        <title>Genome Sequence of a Multidrug-Resistant Candida haemulonii Isolate from a Patient with Chronic Leg Ulcers in Israel.</title>
        <authorList>
            <person name="Chow N.A."/>
            <person name="Gade L."/>
            <person name="Batra D."/>
            <person name="Rowe L.A."/>
            <person name="Ben-Ami R."/>
            <person name="Loparev V.N."/>
            <person name="Litvintseva A.P."/>
        </authorList>
    </citation>
    <scope>NUCLEOTIDE SEQUENCE [LARGE SCALE GENOMIC DNA]</scope>
    <source>
        <strain evidence="7 8">B11899</strain>
    </source>
</reference>
<keyword evidence="3" id="KW-0032">Aminotransferase</keyword>
<evidence type="ECO:0000313" key="8">
    <source>
        <dbReference type="Proteomes" id="UP000244309"/>
    </source>
</evidence>
<protein>
    <recommendedName>
        <fullName evidence="6">Aminotransferase class I/classII large domain-containing protein</fullName>
    </recommendedName>
</protein>
<dbReference type="EMBL" id="PKFO01000002">
    <property type="protein sequence ID" value="PVH19432.1"/>
    <property type="molecule type" value="Genomic_DNA"/>
</dbReference>
<comment type="cofactor">
    <cofactor evidence="1">
        <name>pyridoxal 5'-phosphate</name>
        <dbReference type="ChEBI" id="CHEBI:597326"/>
    </cofactor>
</comment>
<dbReference type="GeneID" id="37008607"/>
<dbReference type="InterPro" id="IPR004839">
    <property type="entry name" value="Aminotransferase_I/II_large"/>
</dbReference>
<evidence type="ECO:0000259" key="6">
    <source>
        <dbReference type="Pfam" id="PF00155"/>
    </source>
</evidence>
<keyword evidence="4" id="KW-0808">Transferase</keyword>
<dbReference type="GO" id="GO:0009074">
    <property type="term" value="P:aromatic amino acid family catabolic process"/>
    <property type="evidence" value="ECO:0007669"/>
    <property type="project" value="TreeGrafter"/>
</dbReference>
<keyword evidence="5" id="KW-0663">Pyridoxal phosphate</keyword>
<evidence type="ECO:0000256" key="3">
    <source>
        <dbReference type="ARBA" id="ARBA00022576"/>
    </source>
</evidence>